<accession>A0A068NJB7</accession>
<dbReference type="HOGENOM" id="CLU_047725_2_0_0"/>
<dbReference type="OrthoDB" id="9796766at2"/>
<dbReference type="eggNOG" id="COG5285">
    <property type="taxonomic scope" value="Bacteria"/>
</dbReference>
<proteinExistence type="predicted"/>
<dbReference type="Gene3D" id="2.60.120.620">
    <property type="entry name" value="q2cbj1_9rhob like domain"/>
    <property type="match status" value="1"/>
</dbReference>
<reference evidence="1 2" key="1">
    <citation type="journal article" date="2014" name="PLoS ONE">
        <title>The first complete genome sequence of the class fimbriimonadia in the phylum armatimonadetes.</title>
        <authorList>
            <person name="Hu Z.Y."/>
            <person name="Wang Y.Z."/>
            <person name="Im W.T."/>
            <person name="Wang S.Y."/>
            <person name="Zhao G.P."/>
            <person name="Zheng H.J."/>
            <person name="Quan Z.X."/>
        </authorList>
    </citation>
    <scope>NUCLEOTIDE SEQUENCE [LARGE SCALE GENOMIC DNA]</scope>
    <source>
        <strain evidence="1">Gsoil 348</strain>
    </source>
</reference>
<evidence type="ECO:0000313" key="2">
    <source>
        <dbReference type="Proteomes" id="UP000027982"/>
    </source>
</evidence>
<dbReference type="AlphaFoldDB" id="A0A068NJB7"/>
<dbReference type="PANTHER" id="PTHR20883:SF48">
    <property type="entry name" value="ECTOINE DIOXYGENASE"/>
    <property type="match status" value="1"/>
</dbReference>
<dbReference type="Proteomes" id="UP000027982">
    <property type="component" value="Chromosome"/>
</dbReference>
<dbReference type="RefSeq" id="WP_025227621.1">
    <property type="nucleotide sequence ID" value="NZ_CP007139.1"/>
</dbReference>
<dbReference type="SUPFAM" id="SSF51197">
    <property type="entry name" value="Clavaminate synthase-like"/>
    <property type="match status" value="1"/>
</dbReference>
<dbReference type="GO" id="GO:0016706">
    <property type="term" value="F:2-oxoglutarate-dependent dioxygenase activity"/>
    <property type="evidence" value="ECO:0007669"/>
    <property type="project" value="UniProtKB-ARBA"/>
</dbReference>
<keyword evidence="2" id="KW-1185">Reference proteome</keyword>
<dbReference type="PANTHER" id="PTHR20883">
    <property type="entry name" value="PHYTANOYL-COA DIOXYGENASE DOMAIN CONTAINING 1"/>
    <property type="match status" value="1"/>
</dbReference>
<organism evidence="1 2">
    <name type="scientific">Fimbriimonas ginsengisoli Gsoil 348</name>
    <dbReference type="NCBI Taxonomy" id="661478"/>
    <lineage>
        <taxon>Bacteria</taxon>
        <taxon>Bacillati</taxon>
        <taxon>Armatimonadota</taxon>
        <taxon>Fimbriimonadia</taxon>
        <taxon>Fimbriimonadales</taxon>
        <taxon>Fimbriimonadaceae</taxon>
        <taxon>Fimbriimonas</taxon>
    </lineage>
</organism>
<dbReference type="STRING" id="661478.OP10G_0340"/>
<protein>
    <submittedName>
        <fullName evidence="1">Protein involved in biosynthesis of mitomycin antibiotics/polyketide fumonisin</fullName>
    </submittedName>
</protein>
<dbReference type="KEGG" id="fgi:OP10G_0340"/>
<name>A0A068NJB7_FIMGI</name>
<dbReference type="GO" id="GO:0005506">
    <property type="term" value="F:iron ion binding"/>
    <property type="evidence" value="ECO:0007669"/>
    <property type="project" value="UniProtKB-ARBA"/>
</dbReference>
<dbReference type="InterPro" id="IPR008775">
    <property type="entry name" value="Phytyl_CoA_dOase-like"/>
</dbReference>
<gene>
    <name evidence="1" type="ORF">OP10G_0340</name>
</gene>
<sequence>MRANGHNEVRSIGDTVYRGEIPNLPYPAEFHVEAAIEGMHRDGYCILPRVLDADGVRRLRDKIDGSGGPDEQYEVAKWCFNKHLPSDYMHDPEMLQYIDPPDMIAVLEGCMGQFFQVIGGTLWVTGQGRQMPLHVDFLPFPLPEDVTHDPRITIPIFFATAHYYLDDLTLDLGPTTIIPGSHRAGRPPTNETSYEGVVPHAVMLKAGDVCLFRSDLWHAAAMNTSERRRYMVQVHYAHSTMGKWFPPIELEQYWSAEVLTAATPQQRRLLGQPRHP</sequence>
<evidence type="ECO:0000313" key="1">
    <source>
        <dbReference type="EMBL" id="AIE83708.1"/>
    </source>
</evidence>
<dbReference type="EMBL" id="CP007139">
    <property type="protein sequence ID" value="AIE83708.1"/>
    <property type="molecule type" value="Genomic_DNA"/>
</dbReference>
<dbReference type="Pfam" id="PF05721">
    <property type="entry name" value="PhyH"/>
    <property type="match status" value="1"/>
</dbReference>